<evidence type="ECO:0000256" key="13">
    <source>
        <dbReference type="SAM" id="MobiDB-lite"/>
    </source>
</evidence>
<keyword evidence="7" id="KW-0653">Protein transport</keyword>
<gene>
    <name evidence="14" type="primary">PLEST006202</name>
    <name evidence="14" type="ORF">PLESTB_000905000</name>
</gene>
<comment type="caution">
    <text evidence="14">The sequence shown here is derived from an EMBL/GenBank/DDBJ whole genome shotgun (WGS) entry which is preliminary data.</text>
</comment>
<feature type="compositionally biased region" description="Pro residues" evidence="13">
    <location>
        <begin position="413"/>
        <end position="426"/>
    </location>
</feature>
<dbReference type="PROSITE" id="PS51417">
    <property type="entry name" value="ARF"/>
    <property type="match status" value="1"/>
</dbReference>
<feature type="binding site" evidence="12">
    <location>
        <position position="48"/>
    </location>
    <ligand>
        <name>Mg(2+)</name>
        <dbReference type="ChEBI" id="CHEBI:18420"/>
    </ligand>
</feature>
<dbReference type="GO" id="GO:0005525">
    <property type="term" value="F:GTP binding"/>
    <property type="evidence" value="ECO:0007669"/>
    <property type="project" value="UniProtKB-KW"/>
</dbReference>
<evidence type="ECO:0000256" key="10">
    <source>
        <dbReference type="ARBA" id="ARBA00023288"/>
    </source>
</evidence>
<name>A0A9W6F306_9CHLO</name>
<keyword evidence="10" id="KW-0449">Lipoprotein</keyword>
<evidence type="ECO:0000256" key="6">
    <source>
        <dbReference type="ARBA" id="ARBA00022892"/>
    </source>
</evidence>
<feature type="binding site" evidence="12">
    <location>
        <position position="31"/>
    </location>
    <ligand>
        <name>Mg(2+)</name>
        <dbReference type="ChEBI" id="CHEBI:18420"/>
    </ligand>
</feature>
<evidence type="ECO:0000256" key="9">
    <source>
        <dbReference type="ARBA" id="ARBA00023134"/>
    </source>
</evidence>
<evidence type="ECO:0000313" key="14">
    <source>
        <dbReference type="EMBL" id="GLC54778.1"/>
    </source>
</evidence>
<proteinExistence type="inferred from homology"/>
<keyword evidence="12" id="KW-0479">Metal-binding</keyword>
<feature type="binding site" evidence="11">
    <location>
        <begin position="24"/>
        <end position="31"/>
    </location>
    <ligand>
        <name>GTP</name>
        <dbReference type="ChEBI" id="CHEBI:37565"/>
    </ligand>
</feature>
<evidence type="ECO:0000256" key="3">
    <source>
        <dbReference type="ARBA" id="ARBA00022448"/>
    </source>
</evidence>
<evidence type="ECO:0000256" key="12">
    <source>
        <dbReference type="PIRSR" id="PIRSR606689-2"/>
    </source>
</evidence>
<dbReference type="FunFam" id="3.40.50.300:FF:003500">
    <property type="entry name" value="ADP-ribosylation factor 1"/>
    <property type="match status" value="1"/>
</dbReference>
<dbReference type="GO" id="GO:0046872">
    <property type="term" value="F:metal ion binding"/>
    <property type="evidence" value="ECO:0007669"/>
    <property type="project" value="UniProtKB-KW"/>
</dbReference>
<keyword evidence="6" id="KW-0931">ER-Golgi transport</keyword>
<feature type="region of interest" description="Disordered" evidence="13">
    <location>
        <begin position="403"/>
        <end position="426"/>
    </location>
</feature>
<dbReference type="SUPFAM" id="SSF52540">
    <property type="entry name" value="P-loop containing nucleoside triphosphate hydrolases"/>
    <property type="match status" value="1"/>
</dbReference>
<feature type="compositionally biased region" description="Low complexity" evidence="13">
    <location>
        <begin position="403"/>
        <end position="412"/>
    </location>
</feature>
<evidence type="ECO:0000256" key="5">
    <source>
        <dbReference type="ARBA" id="ARBA00022741"/>
    </source>
</evidence>
<feature type="compositionally biased region" description="Gly residues" evidence="13">
    <location>
        <begin position="211"/>
        <end position="234"/>
    </location>
</feature>
<dbReference type="InterPro" id="IPR027417">
    <property type="entry name" value="P-loop_NTPase"/>
</dbReference>
<dbReference type="GO" id="GO:0016192">
    <property type="term" value="P:vesicle-mediated transport"/>
    <property type="evidence" value="ECO:0007669"/>
    <property type="project" value="UniProtKB-KW"/>
</dbReference>
<dbReference type="PANTHER" id="PTHR11711">
    <property type="entry name" value="ADP RIBOSYLATION FACTOR-RELATED"/>
    <property type="match status" value="1"/>
</dbReference>
<dbReference type="InterPro" id="IPR006689">
    <property type="entry name" value="Small_GTPase_ARF/SAR"/>
</dbReference>
<feature type="binding site" evidence="11">
    <location>
        <position position="70"/>
    </location>
    <ligand>
        <name>GTP</name>
        <dbReference type="ChEBI" id="CHEBI:37565"/>
    </ligand>
</feature>
<feature type="compositionally biased region" description="Low complexity" evidence="13">
    <location>
        <begin position="193"/>
        <end position="210"/>
    </location>
</feature>
<keyword evidence="15" id="KW-1185">Reference proteome</keyword>
<dbReference type="Gene3D" id="3.40.50.300">
    <property type="entry name" value="P-loop containing nucleotide triphosphate hydrolases"/>
    <property type="match status" value="1"/>
</dbReference>
<feature type="region of interest" description="Disordered" evidence="13">
    <location>
        <begin position="184"/>
        <end position="234"/>
    </location>
</feature>
<dbReference type="OrthoDB" id="427186at2759"/>
<dbReference type="SMART" id="SM00177">
    <property type="entry name" value="ARF"/>
    <property type="match status" value="1"/>
</dbReference>
<dbReference type="GO" id="GO:0016004">
    <property type="term" value="F:phospholipase activator activity"/>
    <property type="evidence" value="ECO:0007669"/>
    <property type="project" value="UniProtKB-ARBA"/>
</dbReference>
<protein>
    <recommendedName>
        <fullName evidence="16">ADP-ribosylation factor</fullName>
    </recommendedName>
</protein>
<dbReference type="Pfam" id="PF00025">
    <property type="entry name" value="Arf"/>
    <property type="match status" value="1"/>
</dbReference>
<feature type="compositionally biased region" description="Pro residues" evidence="13">
    <location>
        <begin position="515"/>
        <end position="531"/>
    </location>
</feature>
<comment type="similarity">
    <text evidence="2">Belongs to the small GTPase superfamily. Arf family.</text>
</comment>
<dbReference type="InterPro" id="IPR024156">
    <property type="entry name" value="Small_GTPase_ARF"/>
</dbReference>
<evidence type="ECO:0008006" key="16">
    <source>
        <dbReference type="Google" id="ProtNLM"/>
    </source>
</evidence>
<dbReference type="GO" id="GO:0015031">
    <property type="term" value="P:protein transport"/>
    <property type="evidence" value="ECO:0007669"/>
    <property type="project" value="UniProtKB-KW"/>
</dbReference>
<organism evidence="14 15">
    <name type="scientific">Pleodorina starrii</name>
    <dbReference type="NCBI Taxonomy" id="330485"/>
    <lineage>
        <taxon>Eukaryota</taxon>
        <taxon>Viridiplantae</taxon>
        <taxon>Chlorophyta</taxon>
        <taxon>core chlorophytes</taxon>
        <taxon>Chlorophyceae</taxon>
        <taxon>CS clade</taxon>
        <taxon>Chlamydomonadales</taxon>
        <taxon>Volvocaceae</taxon>
        <taxon>Pleodorina</taxon>
    </lineage>
</organism>
<keyword evidence="12" id="KW-0460">Magnesium</keyword>
<evidence type="ECO:0000256" key="4">
    <source>
        <dbReference type="ARBA" id="ARBA00022707"/>
    </source>
</evidence>
<keyword evidence="9 11" id="KW-0342">GTP-binding</keyword>
<evidence type="ECO:0000256" key="1">
    <source>
        <dbReference type="ARBA" id="ARBA00004555"/>
    </source>
</evidence>
<dbReference type="Proteomes" id="UP001165080">
    <property type="component" value="Unassembled WGS sequence"/>
</dbReference>
<dbReference type="SMART" id="SM00178">
    <property type="entry name" value="SAR"/>
    <property type="match status" value="1"/>
</dbReference>
<keyword evidence="4" id="KW-0519">Myristate</keyword>
<evidence type="ECO:0000256" key="7">
    <source>
        <dbReference type="ARBA" id="ARBA00022927"/>
    </source>
</evidence>
<sequence>MPSFVADLLSKLFPSQEGRLLSIGLDASGRTSWLYFKKLGEVVTTIPTIGFNVETIEHAGCSMTLWDVGGCDKIRPLWRHYFQNTDGLLLFVDSNDRDRIDEVRREVLAMLKEDELRDAFCLVIANKQDLPNAMSPAEVSERLQLPQAMGSRLWTCLPGQLGSKELVDAHCDWLASALKHTRLEKAKKPPAPVRTAASAPRAAAAGRSSGLDGGAGGSGREGGGPGVGGDGGAAGEKDVLERWLQVEDEPDDEFLRKLEDYSLESWDHRTHLRLAWLYLTRLGRREGLARIHASIRAFIVHSPITARRSGTTYHETMTYFWAHMVHFAIASQKVPPGANADFRLFLLMNPQLTNGGLFLHYYSKQLMLMTPESRERVVLPDKTPLPSIITDLTSLRAALPGTTQPGGAATAAPLPPSQQAPQPPTAPLTDDAFLDRFLTRSLDRWNHECLLRAVYCCLKRHGRRRGGDAALDALRAMQGSDFHLTICYFWLCILTHTLANEFHAALFAERPAAAMPPPTPSAAAPEAPPGAAPAAAGGVAAMPEWTKLLDRGCYTSVRLRELIADERRYLRYYSNKVVFSAEAAAVFVPPDKRPLPSTV</sequence>
<dbReference type="AlphaFoldDB" id="A0A9W6F306"/>
<evidence type="ECO:0000313" key="15">
    <source>
        <dbReference type="Proteomes" id="UP001165080"/>
    </source>
</evidence>
<accession>A0A9W6F306</accession>
<dbReference type="GO" id="GO:0005794">
    <property type="term" value="C:Golgi apparatus"/>
    <property type="evidence" value="ECO:0007669"/>
    <property type="project" value="UniProtKB-SubCell"/>
</dbReference>
<keyword evidence="3" id="KW-0813">Transport</keyword>
<comment type="subcellular location">
    <subcellularLocation>
        <location evidence="1">Golgi apparatus</location>
    </subcellularLocation>
</comment>
<evidence type="ECO:0000256" key="11">
    <source>
        <dbReference type="PIRSR" id="PIRSR606689-1"/>
    </source>
</evidence>
<keyword evidence="8" id="KW-0333">Golgi apparatus</keyword>
<evidence type="ECO:0000256" key="8">
    <source>
        <dbReference type="ARBA" id="ARBA00023034"/>
    </source>
</evidence>
<dbReference type="PRINTS" id="PR00328">
    <property type="entry name" value="SAR1GTPBP"/>
</dbReference>
<feature type="binding site" evidence="11">
    <location>
        <begin position="126"/>
        <end position="129"/>
    </location>
    <ligand>
        <name>GTP</name>
        <dbReference type="ChEBI" id="CHEBI:37565"/>
    </ligand>
</feature>
<keyword evidence="5 11" id="KW-0547">Nucleotide-binding</keyword>
<dbReference type="GO" id="GO:0003924">
    <property type="term" value="F:GTPase activity"/>
    <property type="evidence" value="ECO:0007669"/>
    <property type="project" value="InterPro"/>
</dbReference>
<evidence type="ECO:0000256" key="2">
    <source>
        <dbReference type="ARBA" id="ARBA00010290"/>
    </source>
</evidence>
<dbReference type="EMBL" id="BRXU01000011">
    <property type="protein sequence ID" value="GLC54778.1"/>
    <property type="molecule type" value="Genomic_DNA"/>
</dbReference>
<feature type="region of interest" description="Disordered" evidence="13">
    <location>
        <begin position="515"/>
        <end position="535"/>
    </location>
</feature>
<reference evidence="14 15" key="1">
    <citation type="journal article" date="2023" name="Commun. Biol.">
        <title>Reorganization of the ancestral sex-determining regions during the evolution of trioecy in Pleodorina starrii.</title>
        <authorList>
            <person name="Takahashi K."/>
            <person name="Suzuki S."/>
            <person name="Kawai-Toyooka H."/>
            <person name="Yamamoto K."/>
            <person name="Hamaji T."/>
            <person name="Ootsuki R."/>
            <person name="Yamaguchi H."/>
            <person name="Kawachi M."/>
            <person name="Higashiyama T."/>
            <person name="Nozaki H."/>
        </authorList>
    </citation>
    <scope>NUCLEOTIDE SEQUENCE [LARGE SCALE GENOMIC DNA]</scope>
    <source>
        <strain evidence="14 15">NIES-4479</strain>
    </source>
</reference>